<dbReference type="InterPro" id="IPR036599">
    <property type="entry name" value="DNA_ligase_N_sf"/>
</dbReference>
<evidence type="ECO:0000256" key="10">
    <source>
        <dbReference type="ARBA" id="ARBA00022842"/>
    </source>
</evidence>
<dbReference type="PANTHER" id="PTHR45997:SF1">
    <property type="entry name" value="DNA LIGASE 4"/>
    <property type="match status" value="1"/>
</dbReference>
<evidence type="ECO:0000259" key="20">
    <source>
        <dbReference type="PROSITE" id="PS50172"/>
    </source>
</evidence>
<dbReference type="Gene3D" id="3.30.470.30">
    <property type="entry name" value="DNA ligase/mRNA capping enzyme"/>
    <property type="match status" value="1"/>
</dbReference>
<dbReference type="Gene3D" id="1.10.3260.10">
    <property type="entry name" value="DNA ligase, ATP-dependent, N-terminal domain"/>
    <property type="match status" value="1"/>
</dbReference>
<dbReference type="PANTHER" id="PTHR45997">
    <property type="entry name" value="DNA LIGASE 4"/>
    <property type="match status" value="1"/>
</dbReference>
<comment type="subcellular location">
    <subcellularLocation>
        <location evidence="2">Nucleus</location>
    </subcellularLocation>
</comment>
<gene>
    <name evidence="21" type="ORF">TI39_contig4212g00005</name>
</gene>
<dbReference type="GO" id="GO:0003910">
    <property type="term" value="F:DNA ligase (ATP) activity"/>
    <property type="evidence" value="ECO:0007669"/>
    <property type="project" value="UniProtKB-EC"/>
</dbReference>
<evidence type="ECO:0000256" key="9">
    <source>
        <dbReference type="ARBA" id="ARBA00022840"/>
    </source>
</evidence>
<dbReference type="GO" id="GO:0032807">
    <property type="term" value="C:DNA ligase IV complex"/>
    <property type="evidence" value="ECO:0007669"/>
    <property type="project" value="EnsemblFungi"/>
</dbReference>
<keyword evidence="22" id="KW-1185">Reference proteome</keyword>
<keyword evidence="12 16" id="KW-0234">DNA repair</keyword>
<keyword evidence="9 16" id="KW-0067">ATP-binding</keyword>
<dbReference type="InterPro" id="IPR000977">
    <property type="entry name" value="DNA_ligase_ATP-dep"/>
</dbReference>
<dbReference type="Pfam" id="PF04679">
    <property type="entry name" value="DNA_ligase_A_C"/>
    <property type="match status" value="1"/>
</dbReference>
<dbReference type="GO" id="GO:0071897">
    <property type="term" value="P:DNA biosynthetic process"/>
    <property type="evidence" value="ECO:0007669"/>
    <property type="project" value="InterPro"/>
</dbReference>
<dbReference type="SUPFAM" id="SSF56091">
    <property type="entry name" value="DNA ligase/mRNA capping enzyme, catalytic domain"/>
    <property type="match status" value="1"/>
</dbReference>
<evidence type="ECO:0000256" key="12">
    <source>
        <dbReference type="ARBA" id="ARBA00023204"/>
    </source>
</evidence>
<dbReference type="InterPro" id="IPR016059">
    <property type="entry name" value="DNA_ligase_ATP-dep_CS"/>
</dbReference>
<evidence type="ECO:0000256" key="14">
    <source>
        <dbReference type="ARBA" id="ARBA00034003"/>
    </source>
</evidence>
<name>A0A0F4GD93_9PEZI</name>
<dbReference type="InterPro" id="IPR012308">
    <property type="entry name" value="DNA_ligase_ATP-dep_N"/>
</dbReference>
<dbReference type="GO" id="GO:0005730">
    <property type="term" value="C:nucleolus"/>
    <property type="evidence" value="ECO:0007669"/>
    <property type="project" value="EnsemblFungi"/>
</dbReference>
<evidence type="ECO:0000313" key="22">
    <source>
        <dbReference type="Proteomes" id="UP000033647"/>
    </source>
</evidence>
<dbReference type="PROSITE" id="PS00697">
    <property type="entry name" value="DNA_LIGASE_A1"/>
    <property type="match status" value="1"/>
</dbReference>
<dbReference type="SUPFAM" id="SSF50249">
    <property type="entry name" value="Nucleic acid-binding proteins"/>
    <property type="match status" value="1"/>
</dbReference>
<evidence type="ECO:0000259" key="19">
    <source>
        <dbReference type="PROSITE" id="PS50160"/>
    </source>
</evidence>
<dbReference type="GO" id="GO:0005524">
    <property type="term" value="F:ATP binding"/>
    <property type="evidence" value="ECO:0007669"/>
    <property type="project" value="UniProtKB-KW"/>
</dbReference>
<feature type="domain" description="ATP-dependent DNA ligase family profile" evidence="19">
    <location>
        <begin position="431"/>
        <end position="556"/>
    </location>
</feature>
<evidence type="ECO:0000256" key="15">
    <source>
        <dbReference type="ARBA" id="ARBA00043870"/>
    </source>
</evidence>
<keyword evidence="4 16" id="KW-0436">Ligase</keyword>
<dbReference type="PROSITE" id="PS50172">
    <property type="entry name" value="BRCT"/>
    <property type="match status" value="2"/>
</dbReference>
<reference evidence="21 22" key="1">
    <citation type="submission" date="2015-03" db="EMBL/GenBank/DDBJ databases">
        <title>RNA-seq based gene annotation and comparative genomics of four Zymoseptoria species reveal species-specific pathogenicity related genes and transposable element activity.</title>
        <authorList>
            <person name="Grandaubert J."/>
            <person name="Bhattacharyya A."/>
            <person name="Stukenbrock E.H."/>
        </authorList>
    </citation>
    <scope>NUCLEOTIDE SEQUENCE [LARGE SCALE GENOMIC DNA]</scope>
    <source>
        <strain evidence="21 22">Zb18110</strain>
    </source>
</reference>
<evidence type="ECO:0000256" key="1">
    <source>
        <dbReference type="ARBA" id="ARBA00001946"/>
    </source>
</evidence>
<keyword evidence="8 16" id="KW-0227">DNA damage</keyword>
<dbReference type="InterPro" id="IPR012340">
    <property type="entry name" value="NA-bd_OB-fold"/>
</dbReference>
<keyword evidence="10" id="KW-0460">Magnesium</keyword>
<dbReference type="Pfam" id="PF16589">
    <property type="entry name" value="BRCT_2"/>
    <property type="match status" value="1"/>
</dbReference>
<organism evidence="21 22">
    <name type="scientific">Zymoseptoria brevis</name>
    <dbReference type="NCBI Taxonomy" id="1047168"/>
    <lineage>
        <taxon>Eukaryota</taxon>
        <taxon>Fungi</taxon>
        <taxon>Dikarya</taxon>
        <taxon>Ascomycota</taxon>
        <taxon>Pezizomycotina</taxon>
        <taxon>Dothideomycetes</taxon>
        <taxon>Dothideomycetidae</taxon>
        <taxon>Mycosphaerellales</taxon>
        <taxon>Mycosphaerellaceae</taxon>
        <taxon>Zymoseptoria</taxon>
    </lineage>
</organism>
<dbReference type="GO" id="GO:0006303">
    <property type="term" value="P:double-strand break repair via nonhomologous end joining"/>
    <property type="evidence" value="ECO:0007669"/>
    <property type="project" value="TreeGrafter"/>
</dbReference>
<keyword evidence="11 16" id="KW-0233">DNA recombination</keyword>
<dbReference type="InterPro" id="IPR036420">
    <property type="entry name" value="BRCT_dom_sf"/>
</dbReference>
<comment type="similarity">
    <text evidence="3 17">Belongs to the ATP-dependent DNA ligase family.</text>
</comment>
<evidence type="ECO:0000256" key="18">
    <source>
        <dbReference type="SAM" id="MobiDB-lite"/>
    </source>
</evidence>
<dbReference type="GO" id="GO:0003677">
    <property type="term" value="F:DNA binding"/>
    <property type="evidence" value="ECO:0007669"/>
    <property type="project" value="InterPro"/>
</dbReference>
<evidence type="ECO:0000256" key="13">
    <source>
        <dbReference type="ARBA" id="ARBA00023242"/>
    </source>
</evidence>
<keyword evidence="7 16" id="KW-0547">Nucleotide-binding</keyword>
<dbReference type="STRING" id="1047168.A0A0F4GD93"/>
<dbReference type="CDD" id="cd17722">
    <property type="entry name" value="BRCT_DNA_ligase_IV_rpt1"/>
    <property type="match status" value="1"/>
</dbReference>
<feature type="domain" description="BRCT" evidence="20">
    <location>
        <begin position="894"/>
        <end position="983"/>
    </location>
</feature>
<comment type="caution">
    <text evidence="21">The sequence shown here is derived from an EMBL/GenBank/DDBJ whole genome shotgun (WGS) entry which is preliminary data.</text>
</comment>
<evidence type="ECO:0000256" key="2">
    <source>
        <dbReference type="ARBA" id="ARBA00004123"/>
    </source>
</evidence>
<proteinExistence type="inferred from homology"/>
<evidence type="ECO:0000256" key="11">
    <source>
        <dbReference type="ARBA" id="ARBA00023172"/>
    </source>
</evidence>
<dbReference type="InterPro" id="IPR029710">
    <property type="entry name" value="LIG4"/>
</dbReference>
<dbReference type="Gene3D" id="3.40.50.10190">
    <property type="entry name" value="BRCT domain"/>
    <property type="match status" value="2"/>
</dbReference>
<dbReference type="CDD" id="cd07903">
    <property type="entry name" value="Adenylation_DNA_ligase_IV"/>
    <property type="match status" value="1"/>
</dbReference>
<evidence type="ECO:0000256" key="3">
    <source>
        <dbReference type="ARBA" id="ARBA00007572"/>
    </source>
</evidence>
<comment type="catalytic activity">
    <reaction evidence="14 16">
        <text>ATP + (deoxyribonucleotide)n-3'-hydroxyl + 5'-phospho-(deoxyribonucleotide)m = (deoxyribonucleotide)n+m + AMP + diphosphate.</text>
        <dbReference type="EC" id="6.5.1.1"/>
    </reaction>
</comment>
<dbReference type="FunFam" id="2.40.50.140:FF:000234">
    <property type="entry name" value="DNA ligase"/>
    <property type="match status" value="1"/>
</dbReference>
<dbReference type="InterPro" id="IPR012310">
    <property type="entry name" value="DNA_ligase_ATP-dep_cent"/>
</dbReference>
<evidence type="ECO:0000256" key="16">
    <source>
        <dbReference type="RuleBase" id="RU000617"/>
    </source>
</evidence>
<evidence type="ECO:0000313" key="21">
    <source>
        <dbReference type="EMBL" id="KJX94165.1"/>
    </source>
</evidence>
<dbReference type="InterPro" id="IPR012309">
    <property type="entry name" value="DNA_ligase_ATP-dep_C"/>
</dbReference>
<dbReference type="AlphaFoldDB" id="A0A0F4GD93"/>
<dbReference type="SMART" id="SM00292">
    <property type="entry name" value="BRCT"/>
    <property type="match status" value="2"/>
</dbReference>
<evidence type="ECO:0000256" key="7">
    <source>
        <dbReference type="ARBA" id="ARBA00022741"/>
    </source>
</evidence>
<feature type="domain" description="BRCT" evidence="20">
    <location>
        <begin position="729"/>
        <end position="821"/>
    </location>
</feature>
<dbReference type="InterPro" id="IPR044125">
    <property type="entry name" value="Adenylation_DNA_ligase_IV"/>
</dbReference>
<dbReference type="GO" id="GO:0000785">
    <property type="term" value="C:chromatin"/>
    <property type="evidence" value="ECO:0007669"/>
    <property type="project" value="EnsemblFungi"/>
</dbReference>
<keyword evidence="5" id="KW-0479">Metal-binding</keyword>
<dbReference type="InterPro" id="IPR001357">
    <property type="entry name" value="BRCT_dom"/>
</dbReference>
<dbReference type="GO" id="GO:0046872">
    <property type="term" value="F:metal ion binding"/>
    <property type="evidence" value="ECO:0007669"/>
    <property type="project" value="UniProtKB-KW"/>
</dbReference>
<evidence type="ECO:0000256" key="17">
    <source>
        <dbReference type="RuleBase" id="RU004196"/>
    </source>
</evidence>
<dbReference type="Pfam" id="PF04675">
    <property type="entry name" value="DNA_ligase_A_N"/>
    <property type="match status" value="1"/>
</dbReference>
<dbReference type="SUPFAM" id="SSF52113">
    <property type="entry name" value="BRCT domain"/>
    <property type="match status" value="2"/>
</dbReference>
<comment type="function">
    <text evidence="15">DNA ligase involved in DNA non-homologous end joining (NHEJ); required for double-strand break (DSB) repair.</text>
</comment>
<dbReference type="PROSITE" id="PS50160">
    <property type="entry name" value="DNA_LIGASE_A3"/>
    <property type="match status" value="1"/>
</dbReference>
<dbReference type="Proteomes" id="UP000033647">
    <property type="component" value="Unassembled WGS sequence"/>
</dbReference>
<dbReference type="CDD" id="cd07968">
    <property type="entry name" value="OBF_DNA_ligase_IV"/>
    <property type="match status" value="1"/>
</dbReference>
<feature type="region of interest" description="Disordered" evidence="18">
    <location>
        <begin position="59"/>
        <end position="89"/>
    </location>
</feature>
<feature type="region of interest" description="Disordered" evidence="18">
    <location>
        <begin position="1"/>
        <end position="43"/>
    </location>
</feature>
<dbReference type="Pfam" id="PF01068">
    <property type="entry name" value="DNA_ligase_A_M"/>
    <property type="match status" value="1"/>
</dbReference>
<dbReference type="Gene3D" id="2.40.50.140">
    <property type="entry name" value="Nucleic acid-binding proteins"/>
    <property type="match status" value="1"/>
</dbReference>
<keyword evidence="13" id="KW-0539">Nucleus</keyword>
<accession>A0A0F4GD93</accession>
<dbReference type="GO" id="GO:0006297">
    <property type="term" value="P:nucleotide-excision repair, DNA gap filling"/>
    <property type="evidence" value="ECO:0007669"/>
    <property type="project" value="TreeGrafter"/>
</dbReference>
<feature type="compositionally biased region" description="Basic and acidic residues" evidence="18">
    <location>
        <begin position="1"/>
        <end position="13"/>
    </location>
</feature>
<evidence type="ECO:0000256" key="8">
    <source>
        <dbReference type="ARBA" id="ARBA00022763"/>
    </source>
</evidence>
<evidence type="ECO:0000256" key="4">
    <source>
        <dbReference type="ARBA" id="ARBA00022598"/>
    </source>
</evidence>
<evidence type="ECO:0000256" key="5">
    <source>
        <dbReference type="ARBA" id="ARBA00022723"/>
    </source>
</evidence>
<dbReference type="OrthoDB" id="151490at2759"/>
<evidence type="ECO:0000256" key="6">
    <source>
        <dbReference type="ARBA" id="ARBA00022737"/>
    </source>
</evidence>
<keyword evidence="6" id="KW-0677">Repeat</keyword>
<dbReference type="GO" id="GO:0006310">
    <property type="term" value="P:DNA recombination"/>
    <property type="evidence" value="ECO:0007669"/>
    <property type="project" value="UniProtKB-KW"/>
</dbReference>
<sequence length="984" mass="112442">MGDEAARRKARAEADEENDLMYGHGSMTQDEMDEKYPGRPKNHAKTLPFHELYTTLFNPLNENKKKPTGPSIARKKQGPHGQGQAPHEARRSIIDRFISRWRKQVGNDIFPAIRLIVPEKDRERGMYGIKEMTLGKLLVRVMKINKDSEDGYNLLHWKLPGVKASSAMAGDFAGRCFEVISKRPMRQTPGDMTIAQVNEMLDRLSVAQKEENQRPIIEEFYNRMCAEEMMWLIRMILRQMKVGASERTFFDVWHQDAENLFNISSNLRRVCWELWDPDVRLEGDSAGIALMQCFQPQLAAFQMRSMEQMVARMKPTEEDAEFWIEEKLDGERMQLHMVEDDQMPGGKRFGFWSRKAKDYTYLYGKHFEDDNSALTRHIKNAFNEGVRNIILDGEMITWDPKEQALVPFGTLKTAALSEQQNPFSTGNRPVFRIFDCLFLNDKDLTHYTLRVRHEALWKSVTSIDQRMEIHEHQKATQASEIEPVLRRVVAEASEGLVLKNPRSEYRLNERNDDWIKVKPEYMTEFGESLDCIVVGGYYGSGKRGGGLSSFLCGLKPQQAIFSSQNRNINPQMVLSFFKVGGGFAASDYAEIRHRTEGKWTDWNAKKPPTDWVVLGGGDRQFEKPDVWIKPEDSIVLSVKAASVTGTTQFATGCTLRFPRFKKLRTDKDWTQALTQDEFNALRKRVEAEVEEKKMKIDDTRKQKVGPKRKKRELVIQGQEDAVKAPYAGPATKVFEGLSFFVMTDAPKPLKKTKAELDQLIKANGGNVVASEKDPDTIIIADRNMVKVASISKHNKRSIIRPSWLLDCVRQSEIDIRRPALLLPLEESHLFHTASAEQGRYDDNADEFGDSYARDITTEELLALCNAMPSKVEDGLNPGEVLEQFHDHGHELDAMKGFMFRGTTAYFQDVPADATRLFKFAGGQMADSIEDDQLTHVVLQTSCSPAATRKAVSSKKHLPRIVTERWIMDSWTEATRLDEEQFIPS</sequence>
<dbReference type="EC" id="6.5.1.1" evidence="16"/>
<dbReference type="FunFam" id="1.10.3260.10:FF:000008">
    <property type="entry name" value="DNA ligase 4"/>
    <property type="match status" value="1"/>
</dbReference>
<dbReference type="FunFam" id="3.30.470.30:FF:000013">
    <property type="entry name" value="DNA ligase"/>
    <property type="match status" value="1"/>
</dbReference>
<dbReference type="NCBIfam" id="TIGR00574">
    <property type="entry name" value="dnl1"/>
    <property type="match status" value="1"/>
</dbReference>
<protein>
    <recommendedName>
        <fullName evidence="16">DNA ligase</fullName>
        <ecNumber evidence="16">6.5.1.1</ecNumber>
    </recommendedName>
</protein>
<comment type="cofactor">
    <cofactor evidence="1">
        <name>Mg(2+)</name>
        <dbReference type="ChEBI" id="CHEBI:18420"/>
    </cofactor>
</comment>
<dbReference type="EMBL" id="LAFY01004171">
    <property type="protein sequence ID" value="KJX94165.1"/>
    <property type="molecule type" value="Genomic_DNA"/>
</dbReference>